<dbReference type="PROSITE" id="PS51106">
    <property type="entry name" value="PTS_EIIC_TYPE_4"/>
    <property type="match status" value="1"/>
</dbReference>
<keyword evidence="2" id="KW-0813">Transport</keyword>
<keyword evidence="6 9" id="KW-0812">Transmembrane</keyword>
<reference evidence="11" key="1">
    <citation type="submission" date="2016-10" db="EMBL/GenBank/DDBJ databases">
        <authorList>
            <person name="Varghese N."/>
            <person name="Submissions S."/>
        </authorList>
    </citation>
    <scope>NUCLEOTIDE SEQUENCE [LARGE SCALE GENOMIC DNA]</scope>
    <source>
        <strain evidence="11">DSM 2179</strain>
    </source>
</reference>
<protein>
    <submittedName>
        <fullName evidence="10">PTS system, D-glucosaminate-specific IIC component</fullName>
    </submittedName>
</protein>
<dbReference type="EMBL" id="FNZK01000019">
    <property type="protein sequence ID" value="SEJ84752.1"/>
    <property type="molecule type" value="Genomic_DNA"/>
</dbReference>
<name>A0A1H7CCE1_9FIRM</name>
<evidence type="ECO:0000256" key="8">
    <source>
        <dbReference type="ARBA" id="ARBA00023136"/>
    </source>
</evidence>
<dbReference type="RefSeq" id="WP_091834236.1">
    <property type="nucleotide sequence ID" value="NZ_FNZK01000019.1"/>
</dbReference>
<sequence length="252" mass="27242">MSILLISISMGVYYWFSRLRFGYTFSSMLLQPVVIGVFVGIITGNMVLSMQIGAGLQLVYLGVTSTPGGNVPSDPALAGCIAIPLGVLANMSPEVAIALAIPFGVLGVFVDQLRRTINAVFVHMADRYAEDANTAGIMKAAFLYPALLGFLIRFPIVFAINYLGESVIQNLLMLLPQWVLHSFEIMGGILPALGFAITIKVIGKKELIPFFVVGYFAVIYLKIDVMAAAIFGTCLALLLRVFMFGKDSESNV</sequence>
<keyword evidence="11" id="KW-1185">Reference proteome</keyword>
<dbReference type="InterPro" id="IPR050303">
    <property type="entry name" value="GatZ_KbaZ_carbometab"/>
</dbReference>
<keyword evidence="7 9" id="KW-1133">Transmembrane helix</keyword>
<accession>A0A1H7CCE1</accession>
<feature type="transmembrane region" description="Helical" evidence="9">
    <location>
        <begin position="21"/>
        <end position="42"/>
    </location>
</feature>
<evidence type="ECO:0000313" key="10">
    <source>
        <dbReference type="EMBL" id="SEJ84752.1"/>
    </source>
</evidence>
<evidence type="ECO:0000313" key="11">
    <source>
        <dbReference type="Proteomes" id="UP000199662"/>
    </source>
</evidence>
<dbReference type="GO" id="GO:0009401">
    <property type="term" value="P:phosphoenolpyruvate-dependent sugar phosphotransferase system"/>
    <property type="evidence" value="ECO:0007669"/>
    <property type="project" value="UniProtKB-KW"/>
</dbReference>
<keyword evidence="5" id="KW-0598">Phosphotransferase system</keyword>
<gene>
    <name evidence="10" type="ORF">SAMN05660742_11979</name>
</gene>
<dbReference type="PANTHER" id="PTHR32502">
    <property type="entry name" value="N-ACETYLGALACTOSAMINE PERMEASE II COMPONENT-RELATED"/>
    <property type="match status" value="1"/>
</dbReference>
<feature type="transmembrane region" description="Helical" evidence="9">
    <location>
        <begin position="95"/>
        <end position="113"/>
    </location>
</feature>
<dbReference type="InterPro" id="IPR004700">
    <property type="entry name" value="PTS_IIC_man"/>
</dbReference>
<dbReference type="Pfam" id="PF03609">
    <property type="entry name" value="EII-Sor"/>
    <property type="match status" value="1"/>
</dbReference>
<evidence type="ECO:0000256" key="1">
    <source>
        <dbReference type="ARBA" id="ARBA00004651"/>
    </source>
</evidence>
<evidence type="ECO:0000256" key="7">
    <source>
        <dbReference type="ARBA" id="ARBA00022989"/>
    </source>
</evidence>
<evidence type="ECO:0000256" key="3">
    <source>
        <dbReference type="ARBA" id="ARBA00022475"/>
    </source>
</evidence>
<evidence type="ECO:0000256" key="6">
    <source>
        <dbReference type="ARBA" id="ARBA00022692"/>
    </source>
</evidence>
<comment type="subcellular location">
    <subcellularLocation>
        <location evidence="1">Cell membrane</location>
        <topology evidence="1">Multi-pass membrane protein</topology>
    </subcellularLocation>
</comment>
<keyword evidence="8 9" id="KW-0472">Membrane</keyword>
<evidence type="ECO:0000256" key="4">
    <source>
        <dbReference type="ARBA" id="ARBA00022597"/>
    </source>
</evidence>
<dbReference type="Proteomes" id="UP000199662">
    <property type="component" value="Unassembled WGS sequence"/>
</dbReference>
<dbReference type="AlphaFoldDB" id="A0A1H7CCE1"/>
<feature type="transmembrane region" description="Helical" evidence="9">
    <location>
        <begin position="142"/>
        <end position="163"/>
    </location>
</feature>
<feature type="transmembrane region" description="Helical" evidence="9">
    <location>
        <begin position="210"/>
        <end position="243"/>
    </location>
</feature>
<keyword evidence="3" id="KW-1003">Cell membrane</keyword>
<feature type="transmembrane region" description="Helical" evidence="9">
    <location>
        <begin position="183"/>
        <end position="203"/>
    </location>
</feature>
<proteinExistence type="predicted"/>
<dbReference type="PANTHER" id="PTHR32502:SF8">
    <property type="entry name" value="N-ACETYLGALACTOSAMINE PERMEASE IIC COMPONENT 1"/>
    <property type="match status" value="1"/>
</dbReference>
<evidence type="ECO:0000256" key="9">
    <source>
        <dbReference type="SAM" id="Phobius"/>
    </source>
</evidence>
<organism evidence="10 11">
    <name type="scientific">Propionispira arboris</name>
    <dbReference type="NCBI Taxonomy" id="84035"/>
    <lineage>
        <taxon>Bacteria</taxon>
        <taxon>Bacillati</taxon>
        <taxon>Bacillota</taxon>
        <taxon>Negativicutes</taxon>
        <taxon>Selenomonadales</taxon>
        <taxon>Selenomonadaceae</taxon>
        <taxon>Propionispira</taxon>
    </lineage>
</organism>
<dbReference type="STRING" id="84035.SAMN05660742_11979"/>
<keyword evidence="4" id="KW-0762">Sugar transport</keyword>
<dbReference type="GO" id="GO:0005886">
    <property type="term" value="C:plasma membrane"/>
    <property type="evidence" value="ECO:0007669"/>
    <property type="project" value="UniProtKB-SubCell"/>
</dbReference>
<evidence type="ECO:0000256" key="5">
    <source>
        <dbReference type="ARBA" id="ARBA00022683"/>
    </source>
</evidence>
<evidence type="ECO:0000256" key="2">
    <source>
        <dbReference type="ARBA" id="ARBA00022448"/>
    </source>
</evidence>